<organism evidence="3 4">
    <name type="scientific">Candidatus Allocopromorpha excrementavium</name>
    <dbReference type="NCBI Taxonomy" id="2840741"/>
    <lineage>
        <taxon>Bacteria</taxon>
        <taxon>Bacillati</taxon>
        <taxon>Bacillota</taxon>
        <taxon>Clostridia</taxon>
        <taxon>Eubacteriales</taxon>
        <taxon>Eubacteriaceae</taxon>
        <taxon>Eubacteriaceae incertae sedis</taxon>
        <taxon>Candidatus Allocopromorpha</taxon>
    </lineage>
</organism>
<feature type="compositionally biased region" description="Polar residues" evidence="1">
    <location>
        <begin position="67"/>
        <end position="90"/>
    </location>
</feature>
<dbReference type="Pfam" id="PF01476">
    <property type="entry name" value="LysM"/>
    <property type="match status" value="1"/>
</dbReference>
<dbReference type="SMART" id="SM00257">
    <property type="entry name" value="LysM"/>
    <property type="match status" value="1"/>
</dbReference>
<gene>
    <name evidence="3" type="ORF">IAD12_05260</name>
</gene>
<feature type="domain" description="LysM" evidence="2">
    <location>
        <begin position="730"/>
        <end position="774"/>
    </location>
</feature>
<reference evidence="3" key="1">
    <citation type="submission" date="2020-10" db="EMBL/GenBank/DDBJ databases">
        <authorList>
            <person name="Gilroy R."/>
        </authorList>
    </citation>
    <scope>NUCLEOTIDE SEQUENCE</scope>
    <source>
        <strain evidence="3">CHK176-22527</strain>
    </source>
</reference>
<feature type="compositionally biased region" description="Polar residues" evidence="1">
    <location>
        <begin position="1"/>
        <end position="14"/>
    </location>
</feature>
<evidence type="ECO:0000313" key="4">
    <source>
        <dbReference type="Proteomes" id="UP000824159"/>
    </source>
</evidence>
<dbReference type="PROSITE" id="PS51782">
    <property type="entry name" value="LYSM"/>
    <property type="match status" value="1"/>
</dbReference>
<dbReference type="AlphaFoldDB" id="A0A9D1HCD0"/>
<evidence type="ECO:0000313" key="3">
    <source>
        <dbReference type="EMBL" id="HIT99643.1"/>
    </source>
</evidence>
<feature type="compositionally biased region" description="Low complexity" evidence="1">
    <location>
        <begin position="161"/>
        <end position="173"/>
    </location>
</feature>
<dbReference type="Gene3D" id="3.10.350.10">
    <property type="entry name" value="LysM domain"/>
    <property type="match status" value="1"/>
</dbReference>
<name>A0A9D1HCD0_9FIRM</name>
<dbReference type="InterPro" id="IPR018392">
    <property type="entry name" value="LysM"/>
</dbReference>
<sequence length="776" mass="84329">MTTSPYDNLPTGKSNRMKYGTSVTTDVSKNIPNTESNPHSSASNPADYANSASSNQTEAADPVISNKAESLIQTETPPNPADTSAPSPKTAQKKKNIASNTTETAAESETAQLSVTDKKTTRPSIEKTYVPYEIEDIADTSNHTAPYTESKSASGSPADPPQKSSSAKPSVSSLQQDPSLAGSQNPNGKQDYTPQSAKNNTSLTETGISGNTYTSDAKQNKTRSTAKSYAGSANTKASSNPGSVIDHTYAAKKTDPNSAQTVPFDSSLKYSKATIKNRIGIREYILPFDDSLLVPDTMPDMKEIFFTEGRAVLSQPGKTAYAKGDTLSGEIIFYTVYHPDGASEPIDVVKSRIPFSTDKCWGENEDSSYRVSVSLKSSDSELINERKFTARGEISIKMTEITKKEINILEGSEDDSFVFLKSPVNAAGLDFETEEISEISETLKIGEDQPSPAKILKTDINISEAHRQISAGKLIVNAVINSRILYKGTEDGETKICSASGKSDLTQFIPMKTEPDADLIKIDYDISGLEISIENDSGFMLEGQVRTKIQGYKNEEFISVSDAYHKEKNVSFDTGSKKIFSVPETVSGEISAREVINTEGITDSPDVLLCSSVQSAEISARPENNRIIIQGSLPVKILGLDSDGEPFTTTADVPVRGSLEVSCQLSEDMSADTWFSIKDIWADTINSRQIEINAALSIETWITKSEEFLTIENAVYMPEDPAEQKSSSMNIYVVGKNDTLWNIAKKYKSDEQTIALLNQIDVSLPLPEGMKLFISR</sequence>
<protein>
    <submittedName>
        <fullName evidence="3">DUF3794 domain-containing protein</fullName>
    </submittedName>
</protein>
<dbReference type="CDD" id="cd00118">
    <property type="entry name" value="LysM"/>
    <property type="match status" value="1"/>
</dbReference>
<dbReference type="SUPFAM" id="SSF54106">
    <property type="entry name" value="LysM domain"/>
    <property type="match status" value="1"/>
</dbReference>
<feature type="compositionally biased region" description="Polar residues" evidence="1">
    <location>
        <begin position="21"/>
        <end position="58"/>
    </location>
</feature>
<dbReference type="Pfam" id="PF12673">
    <property type="entry name" value="SipL"/>
    <property type="match status" value="1"/>
</dbReference>
<feature type="compositionally biased region" description="Polar residues" evidence="1">
    <location>
        <begin position="139"/>
        <end position="155"/>
    </location>
</feature>
<dbReference type="InterPro" id="IPR024300">
    <property type="entry name" value="SipL_SPOCS_dom"/>
</dbReference>
<feature type="compositionally biased region" description="Polar residues" evidence="1">
    <location>
        <begin position="174"/>
        <end position="242"/>
    </location>
</feature>
<reference evidence="3" key="2">
    <citation type="journal article" date="2021" name="PeerJ">
        <title>Extensive microbial diversity within the chicken gut microbiome revealed by metagenomics and culture.</title>
        <authorList>
            <person name="Gilroy R."/>
            <person name="Ravi A."/>
            <person name="Getino M."/>
            <person name="Pursley I."/>
            <person name="Horton D.L."/>
            <person name="Alikhan N.F."/>
            <person name="Baker D."/>
            <person name="Gharbi K."/>
            <person name="Hall N."/>
            <person name="Watson M."/>
            <person name="Adriaenssens E.M."/>
            <person name="Foster-Nyarko E."/>
            <person name="Jarju S."/>
            <person name="Secka A."/>
            <person name="Antonio M."/>
            <person name="Oren A."/>
            <person name="Chaudhuri R.R."/>
            <person name="La Ragione R."/>
            <person name="Hildebrand F."/>
            <person name="Pallen M.J."/>
        </authorList>
    </citation>
    <scope>NUCLEOTIDE SEQUENCE</scope>
    <source>
        <strain evidence="3">CHK176-22527</strain>
    </source>
</reference>
<dbReference type="EMBL" id="DVLX01000065">
    <property type="protein sequence ID" value="HIT99643.1"/>
    <property type="molecule type" value="Genomic_DNA"/>
</dbReference>
<feature type="region of interest" description="Disordered" evidence="1">
    <location>
        <begin position="1"/>
        <end position="244"/>
    </location>
</feature>
<feature type="compositionally biased region" description="Low complexity" evidence="1">
    <location>
        <begin position="98"/>
        <end position="111"/>
    </location>
</feature>
<evidence type="ECO:0000259" key="2">
    <source>
        <dbReference type="PROSITE" id="PS51782"/>
    </source>
</evidence>
<comment type="caution">
    <text evidence="3">The sequence shown here is derived from an EMBL/GenBank/DDBJ whole genome shotgun (WGS) entry which is preliminary data.</text>
</comment>
<accession>A0A9D1HCD0</accession>
<evidence type="ECO:0000256" key="1">
    <source>
        <dbReference type="SAM" id="MobiDB-lite"/>
    </source>
</evidence>
<proteinExistence type="predicted"/>
<dbReference type="Proteomes" id="UP000824159">
    <property type="component" value="Unassembled WGS sequence"/>
</dbReference>
<dbReference type="InterPro" id="IPR036779">
    <property type="entry name" value="LysM_dom_sf"/>
</dbReference>